<feature type="coiled-coil region" evidence="1">
    <location>
        <begin position="82"/>
        <end position="116"/>
    </location>
</feature>
<dbReference type="PANTHER" id="PTHR34251">
    <property type="entry name" value="LEUCINE-, GLUTAMATE- AND LYSINE-RICH PROTEIN 1"/>
    <property type="match status" value="1"/>
</dbReference>
<evidence type="ECO:0000313" key="4">
    <source>
        <dbReference type="RefSeq" id="XP_013912625.1"/>
    </source>
</evidence>
<name>A0A6I9Y4W5_9SAUR</name>
<keyword evidence="1" id="KW-0175">Coiled coil</keyword>
<feature type="coiled-coil region" evidence="1">
    <location>
        <begin position="519"/>
        <end position="567"/>
    </location>
</feature>
<evidence type="ECO:0000256" key="1">
    <source>
        <dbReference type="SAM" id="Coils"/>
    </source>
</evidence>
<dbReference type="RefSeq" id="XP_013912625.1">
    <property type="nucleotide sequence ID" value="XM_014057150.1"/>
</dbReference>
<sequence length="680" mass="80400">MDRHIPVYPLPEEIRKMSRDETMCKYCGVSYLILHEFKLLDEKVKAMEKKMKFFEGSVEREKILQEKLQCLSQDFEQCTAANESKTERIKELVTELENKETAIENLNKQLRSFHKEKEDIWRQSQLVQKTLQRHKFILKIAFNIIPFIREELKKFKEETSVFFKEWISLKGEIILQLNTINKIGLAEVYSLNQTLGECQRKNLILQKEMEHLRLKSDAAALEAKQLQASLSRENELQNKCNELQKKMQDLTDEIQATELKFQKAADEITYFKELVIKKSKECEDHQMGFQKLLSEIGIAKSRFTHMVTEKEQSLLACQQMYQRLQEETIEKEKREDNFKKRIKIVESELETINKLLKQREEEIAMLKQDRESVQVSHQKITERLQETLRQKVLNEKNWQEKVETDKVKEHTSHKDEIVRLKEEARMELDIEKQKHQELIAKYQKDQDELLHTKIPLLICNATNKLKVEMETLEKKLREAERKVNEKDHKREKEWQILRRQITELEFQLKEEQSIHNSVTEDMKEEIKKKTHELEKLSEEQKQLIQTMNQVQEENALLQDTVRRECEERYELTEALVQAKEQVMERKKLGGNFPLTQCSLGQGSSASSSTLINSQRRPKASKGITSEISRTTKAVVCGRNQNSFSVSLPAIRTLQSPQRRTSLDESRRRISAVIKRQMSQL</sequence>
<protein>
    <submittedName>
        <fullName evidence="4">Leucine-, glutamate- and lysine-rich protein 1 isoform X1</fullName>
    </submittedName>
</protein>
<dbReference type="SUPFAM" id="SSF57997">
    <property type="entry name" value="Tropomyosin"/>
    <property type="match status" value="1"/>
</dbReference>
<evidence type="ECO:0000313" key="3">
    <source>
        <dbReference type="Proteomes" id="UP000504617"/>
    </source>
</evidence>
<evidence type="ECO:0000256" key="2">
    <source>
        <dbReference type="SAM" id="MobiDB-lite"/>
    </source>
</evidence>
<dbReference type="Proteomes" id="UP000504617">
    <property type="component" value="Unplaced"/>
</dbReference>
<dbReference type="AlphaFoldDB" id="A0A6I9Y4W5"/>
<proteinExistence type="predicted"/>
<feature type="coiled-coil region" evidence="1">
    <location>
        <begin position="414"/>
        <end position="492"/>
    </location>
</feature>
<dbReference type="InterPro" id="IPR038799">
    <property type="entry name" value="LEKR1"/>
</dbReference>
<reference evidence="4" key="1">
    <citation type="submission" date="2025-08" db="UniProtKB">
        <authorList>
            <consortium name="RefSeq"/>
        </authorList>
    </citation>
    <scope>IDENTIFICATION</scope>
    <source>
        <tissue evidence="4">Skeletal muscle</tissue>
    </source>
</reference>
<dbReference type="CTD" id="389170"/>
<feature type="coiled-coil region" evidence="1">
    <location>
        <begin position="307"/>
        <end position="376"/>
    </location>
</feature>
<feature type="region of interest" description="Disordered" evidence="2">
    <location>
        <begin position="600"/>
        <end position="625"/>
    </location>
</feature>
<dbReference type="PANTHER" id="PTHR34251:SF1">
    <property type="entry name" value="LEUCINE, GLUTAMATE AND LYSINE RICH 1"/>
    <property type="match status" value="1"/>
</dbReference>
<dbReference type="GeneID" id="106541645"/>
<dbReference type="OrthoDB" id="10256467at2759"/>
<organism evidence="3 4">
    <name type="scientific">Thamnophis sirtalis</name>
    <dbReference type="NCBI Taxonomy" id="35019"/>
    <lineage>
        <taxon>Eukaryota</taxon>
        <taxon>Metazoa</taxon>
        <taxon>Chordata</taxon>
        <taxon>Craniata</taxon>
        <taxon>Vertebrata</taxon>
        <taxon>Euteleostomi</taxon>
        <taxon>Lepidosauria</taxon>
        <taxon>Squamata</taxon>
        <taxon>Bifurcata</taxon>
        <taxon>Unidentata</taxon>
        <taxon>Episquamata</taxon>
        <taxon>Toxicofera</taxon>
        <taxon>Serpentes</taxon>
        <taxon>Colubroidea</taxon>
        <taxon>Colubridae</taxon>
        <taxon>Natricinae</taxon>
        <taxon>Thamnophis</taxon>
    </lineage>
</organism>
<accession>A0A6I9Y4W5</accession>
<keyword evidence="3" id="KW-1185">Reference proteome</keyword>
<gene>
    <name evidence="4" type="primary">LEKR1</name>
</gene>
<feature type="coiled-coil region" evidence="1">
    <location>
        <begin position="226"/>
        <end position="267"/>
    </location>
</feature>
<dbReference type="KEGG" id="tsr:106541645"/>